<dbReference type="SUPFAM" id="SSF54928">
    <property type="entry name" value="RNA-binding domain, RBD"/>
    <property type="match status" value="1"/>
</dbReference>
<dbReference type="GO" id="GO:0003727">
    <property type="term" value="F:single-stranded RNA binding"/>
    <property type="evidence" value="ECO:0007669"/>
    <property type="project" value="TreeGrafter"/>
</dbReference>
<sequence length="196" mass="23287">MIEDENKTIWCGNLAEQVTEELLYELFLQAGPLQRVKIPRDRDGRQKNFAFITYCHEVSVPYALRLFQGTALFHRKLSLQERGRTSLPPPIPIRCYGPDMSFDLRDQGNISKQFIDMTDKLQVETPVPAHIPTQRQEINDKLVMASLQGNWSHRHHPYKSKEKSNNRDNYRQRSQDNYKNQSNWKNKRNFRTRRRD</sequence>
<dbReference type="EMBL" id="OV170221">
    <property type="protein sequence ID" value="CAH0714206.1"/>
    <property type="molecule type" value="Genomic_DNA"/>
</dbReference>
<dbReference type="CDD" id="cd12336">
    <property type="entry name" value="RRM_RBM7_like"/>
    <property type="match status" value="1"/>
</dbReference>
<dbReference type="PROSITE" id="PS50102">
    <property type="entry name" value="RRM"/>
    <property type="match status" value="1"/>
</dbReference>
<evidence type="ECO:0000256" key="5">
    <source>
        <dbReference type="SAM" id="MobiDB-lite"/>
    </source>
</evidence>
<reference evidence="7" key="1">
    <citation type="submission" date="2021-12" db="EMBL/GenBank/DDBJ databases">
        <authorList>
            <person name="Martin H S."/>
        </authorList>
    </citation>
    <scope>NUCLEOTIDE SEQUENCE</scope>
</reference>
<feature type="compositionally biased region" description="Basic and acidic residues" evidence="5">
    <location>
        <begin position="159"/>
        <end position="176"/>
    </location>
</feature>
<dbReference type="SMART" id="SM00360">
    <property type="entry name" value="RRM"/>
    <property type="match status" value="1"/>
</dbReference>
<evidence type="ECO:0000256" key="4">
    <source>
        <dbReference type="PROSITE-ProRule" id="PRU00176"/>
    </source>
</evidence>
<evidence type="ECO:0000256" key="1">
    <source>
        <dbReference type="ARBA" id="ARBA00004642"/>
    </source>
</evidence>
<keyword evidence="8" id="KW-1185">Reference proteome</keyword>
<comment type="subcellular location">
    <subcellularLocation>
        <location evidence="1">Nucleus</location>
        <location evidence="1">Nucleoplasm</location>
    </subcellularLocation>
</comment>
<dbReference type="Proteomes" id="UP000838878">
    <property type="component" value="Chromosome 1"/>
</dbReference>
<name>A0A8J9Y479_9NEOP</name>
<dbReference type="InterPro" id="IPR000504">
    <property type="entry name" value="RRM_dom"/>
</dbReference>
<dbReference type="Pfam" id="PF00076">
    <property type="entry name" value="RRM_1"/>
    <property type="match status" value="1"/>
</dbReference>
<proteinExistence type="predicted"/>
<organism evidence="7 8">
    <name type="scientific">Brenthis ino</name>
    <name type="common">lesser marbled fritillary</name>
    <dbReference type="NCBI Taxonomy" id="405034"/>
    <lineage>
        <taxon>Eukaryota</taxon>
        <taxon>Metazoa</taxon>
        <taxon>Ecdysozoa</taxon>
        <taxon>Arthropoda</taxon>
        <taxon>Hexapoda</taxon>
        <taxon>Insecta</taxon>
        <taxon>Pterygota</taxon>
        <taxon>Neoptera</taxon>
        <taxon>Endopterygota</taxon>
        <taxon>Lepidoptera</taxon>
        <taxon>Glossata</taxon>
        <taxon>Ditrysia</taxon>
        <taxon>Papilionoidea</taxon>
        <taxon>Nymphalidae</taxon>
        <taxon>Heliconiinae</taxon>
        <taxon>Argynnini</taxon>
        <taxon>Brenthis</taxon>
    </lineage>
</organism>
<accession>A0A8J9Y479</accession>
<feature type="compositionally biased region" description="Basic residues" evidence="5">
    <location>
        <begin position="185"/>
        <end position="196"/>
    </location>
</feature>
<dbReference type="OrthoDB" id="407442at2759"/>
<evidence type="ECO:0000259" key="6">
    <source>
        <dbReference type="PROSITE" id="PS50102"/>
    </source>
</evidence>
<dbReference type="InterPro" id="IPR052285">
    <property type="entry name" value="NEXT_complex_subunit"/>
</dbReference>
<dbReference type="GO" id="GO:0000381">
    <property type="term" value="P:regulation of alternative mRNA splicing, via spliceosome"/>
    <property type="evidence" value="ECO:0007669"/>
    <property type="project" value="TreeGrafter"/>
</dbReference>
<dbReference type="PANTHER" id="PTHR13798:SF11">
    <property type="entry name" value="RNA-BINDING PROTEIN 7-RELATED"/>
    <property type="match status" value="1"/>
</dbReference>
<dbReference type="AlphaFoldDB" id="A0A8J9Y479"/>
<feature type="non-terminal residue" evidence="7">
    <location>
        <position position="196"/>
    </location>
</feature>
<dbReference type="PANTHER" id="PTHR13798">
    <property type="entry name" value="RNA BINDING MOTIF RBM PROTEIN -RELATED"/>
    <property type="match status" value="1"/>
</dbReference>
<keyword evidence="3" id="KW-0539">Nucleus</keyword>
<dbReference type="Gene3D" id="3.30.70.330">
    <property type="match status" value="1"/>
</dbReference>
<keyword evidence="2 4" id="KW-0694">RNA-binding</keyword>
<evidence type="ECO:0000256" key="3">
    <source>
        <dbReference type="ARBA" id="ARBA00023242"/>
    </source>
</evidence>
<protein>
    <recommendedName>
        <fullName evidence="6">RRM domain-containing protein</fullName>
    </recommendedName>
</protein>
<dbReference type="GO" id="GO:0005654">
    <property type="term" value="C:nucleoplasm"/>
    <property type="evidence" value="ECO:0007669"/>
    <property type="project" value="UniProtKB-SubCell"/>
</dbReference>
<gene>
    <name evidence="7" type="ORF">BINO364_LOCUS1284</name>
</gene>
<feature type="domain" description="RRM" evidence="6">
    <location>
        <begin position="7"/>
        <end position="84"/>
    </location>
</feature>
<evidence type="ECO:0000313" key="8">
    <source>
        <dbReference type="Proteomes" id="UP000838878"/>
    </source>
</evidence>
<dbReference type="InterPro" id="IPR012677">
    <property type="entry name" value="Nucleotide-bd_a/b_plait_sf"/>
</dbReference>
<dbReference type="InterPro" id="IPR035979">
    <property type="entry name" value="RBD_domain_sf"/>
</dbReference>
<evidence type="ECO:0000256" key="2">
    <source>
        <dbReference type="ARBA" id="ARBA00022884"/>
    </source>
</evidence>
<evidence type="ECO:0000313" key="7">
    <source>
        <dbReference type="EMBL" id="CAH0714206.1"/>
    </source>
</evidence>
<feature type="region of interest" description="Disordered" evidence="5">
    <location>
        <begin position="150"/>
        <end position="196"/>
    </location>
</feature>